<evidence type="ECO:0000259" key="6">
    <source>
        <dbReference type="PROSITE" id="PS50850"/>
    </source>
</evidence>
<dbReference type="InterPro" id="IPR005829">
    <property type="entry name" value="Sugar_transporter_CS"/>
</dbReference>
<proteinExistence type="predicted"/>
<reference evidence="7 8" key="1">
    <citation type="submission" date="2020-07" db="EMBL/GenBank/DDBJ databases">
        <title>Comparative genomics of pyrophilous fungi reveals a link between fire events and developmental genes.</title>
        <authorList>
            <consortium name="DOE Joint Genome Institute"/>
            <person name="Steindorff A.S."/>
            <person name="Carver A."/>
            <person name="Calhoun S."/>
            <person name="Stillman K."/>
            <person name="Liu H."/>
            <person name="Lipzen A."/>
            <person name="Pangilinan J."/>
            <person name="Labutti K."/>
            <person name="Bruns T.D."/>
            <person name="Grigoriev I.V."/>
        </authorList>
    </citation>
    <scope>NUCLEOTIDE SEQUENCE [LARGE SCALE GENOMIC DNA]</scope>
    <source>
        <strain evidence="7 8">CBS 144469</strain>
    </source>
</reference>
<dbReference type="PROSITE" id="PS00216">
    <property type="entry name" value="SUGAR_TRANSPORT_1"/>
    <property type="match status" value="1"/>
</dbReference>
<dbReference type="InterPro" id="IPR005828">
    <property type="entry name" value="MFS_sugar_transport-like"/>
</dbReference>
<keyword evidence="2 5" id="KW-0812">Transmembrane</keyword>
<comment type="subcellular location">
    <subcellularLocation>
        <location evidence="1">Membrane</location>
        <topology evidence="1">Multi-pass membrane protein</topology>
    </subcellularLocation>
</comment>
<dbReference type="PROSITE" id="PS50850">
    <property type="entry name" value="MFS"/>
    <property type="match status" value="1"/>
</dbReference>
<comment type="caution">
    <text evidence="7">The sequence shown here is derived from an EMBL/GenBank/DDBJ whole genome shotgun (WGS) entry which is preliminary data.</text>
</comment>
<evidence type="ECO:0000256" key="5">
    <source>
        <dbReference type="SAM" id="Phobius"/>
    </source>
</evidence>
<feature type="transmembrane region" description="Helical" evidence="5">
    <location>
        <begin position="152"/>
        <end position="175"/>
    </location>
</feature>
<dbReference type="Pfam" id="PF00083">
    <property type="entry name" value="Sugar_tr"/>
    <property type="match status" value="1"/>
</dbReference>
<feature type="transmembrane region" description="Helical" evidence="5">
    <location>
        <begin position="108"/>
        <end position="131"/>
    </location>
</feature>
<feature type="transmembrane region" description="Helical" evidence="5">
    <location>
        <begin position="315"/>
        <end position="336"/>
    </location>
</feature>
<organism evidence="7 8">
    <name type="scientific">Ephemerocybe angulata</name>
    <dbReference type="NCBI Taxonomy" id="980116"/>
    <lineage>
        <taxon>Eukaryota</taxon>
        <taxon>Fungi</taxon>
        <taxon>Dikarya</taxon>
        <taxon>Basidiomycota</taxon>
        <taxon>Agaricomycotina</taxon>
        <taxon>Agaricomycetes</taxon>
        <taxon>Agaricomycetidae</taxon>
        <taxon>Agaricales</taxon>
        <taxon>Agaricineae</taxon>
        <taxon>Psathyrellaceae</taxon>
        <taxon>Ephemerocybe</taxon>
    </lineage>
</organism>
<dbReference type="SUPFAM" id="SSF103473">
    <property type="entry name" value="MFS general substrate transporter"/>
    <property type="match status" value="1"/>
</dbReference>
<keyword evidence="3 5" id="KW-1133">Transmembrane helix</keyword>
<keyword evidence="4 5" id="KW-0472">Membrane</keyword>
<gene>
    <name evidence="7" type="ORF">DFP72DRAFT_993096</name>
</gene>
<evidence type="ECO:0000313" key="7">
    <source>
        <dbReference type="EMBL" id="KAF6745505.1"/>
    </source>
</evidence>
<keyword evidence="8" id="KW-1185">Reference proteome</keyword>
<dbReference type="AlphaFoldDB" id="A0A8H6LWP6"/>
<evidence type="ECO:0000256" key="2">
    <source>
        <dbReference type="ARBA" id="ARBA00022692"/>
    </source>
</evidence>
<dbReference type="InterPro" id="IPR020846">
    <property type="entry name" value="MFS_dom"/>
</dbReference>
<evidence type="ECO:0000256" key="4">
    <source>
        <dbReference type="ARBA" id="ARBA00023136"/>
    </source>
</evidence>
<evidence type="ECO:0000256" key="1">
    <source>
        <dbReference type="ARBA" id="ARBA00004141"/>
    </source>
</evidence>
<dbReference type="Proteomes" id="UP000521943">
    <property type="component" value="Unassembled WGS sequence"/>
</dbReference>
<dbReference type="EMBL" id="JACGCI010000105">
    <property type="protein sequence ID" value="KAF6745505.1"/>
    <property type="molecule type" value="Genomic_DNA"/>
</dbReference>
<feature type="transmembrane region" description="Helical" evidence="5">
    <location>
        <begin position="84"/>
        <end position="102"/>
    </location>
</feature>
<sequence length="424" mass="47968">MLTGTEANLLGIAGIGFFLDAYDLFIINPVTTMLQDRLYDGGHLPENSEGFVKAQTNIGSVIGQFGFGYAADVLDRKKVYCKEFMLIIFVTIMTLTTTTGQLTPDQALIYLGIWHIVLGIGVGGDSASVWLTPCAVTSDRANIRKRRTMLTYIFSMQGWGSFMGSLMIIIVLAFYRHTIETDGHISKVDGVWRIVLGLSLIPAFGTLYQRLTLGESKRYEASKKLVDHEHAISSSRTSRREDGDEENVVPGLLVKKPAHFKDFYRHFRQWRNAKMLVGTSLSWFYGINLNQNVIGFDGKTGTEWNRLFKVSTDNIILTALGFAPGYYATLFTIEILGRKKIQFMGFLMSSLFLGILAGMFHRLSRAEFIVCFTLLQFFFNFDANTTTYCYPAGFGRRLRACSRRLTYLTRMLFHFTISSFFTPR</sequence>
<dbReference type="OrthoDB" id="433512at2759"/>
<dbReference type="InterPro" id="IPR036259">
    <property type="entry name" value="MFS_trans_sf"/>
</dbReference>
<dbReference type="GO" id="GO:0022857">
    <property type="term" value="F:transmembrane transporter activity"/>
    <property type="evidence" value="ECO:0007669"/>
    <property type="project" value="InterPro"/>
</dbReference>
<protein>
    <submittedName>
        <fullName evidence="7">Major facilitator superfamily domain-containing protein</fullName>
    </submittedName>
</protein>
<name>A0A8H6LWP6_9AGAR</name>
<feature type="transmembrane region" description="Helical" evidence="5">
    <location>
        <begin position="343"/>
        <end position="360"/>
    </location>
</feature>
<dbReference type="PANTHER" id="PTHR24064">
    <property type="entry name" value="SOLUTE CARRIER FAMILY 22 MEMBER"/>
    <property type="match status" value="1"/>
</dbReference>
<evidence type="ECO:0000313" key="8">
    <source>
        <dbReference type="Proteomes" id="UP000521943"/>
    </source>
</evidence>
<feature type="domain" description="Major facilitator superfamily (MFS) profile" evidence="6">
    <location>
        <begin position="9"/>
        <end position="424"/>
    </location>
</feature>
<accession>A0A8H6LWP6</accession>
<dbReference type="Gene3D" id="1.20.1250.20">
    <property type="entry name" value="MFS general substrate transporter like domains"/>
    <property type="match status" value="2"/>
</dbReference>
<evidence type="ECO:0000256" key="3">
    <source>
        <dbReference type="ARBA" id="ARBA00022989"/>
    </source>
</evidence>
<dbReference type="GO" id="GO:0016020">
    <property type="term" value="C:membrane"/>
    <property type="evidence" value="ECO:0007669"/>
    <property type="project" value="UniProtKB-SubCell"/>
</dbReference>
<feature type="transmembrane region" description="Helical" evidence="5">
    <location>
        <begin position="190"/>
        <end position="208"/>
    </location>
</feature>